<protein>
    <submittedName>
        <fullName evidence="3">Uncharacterized protein</fullName>
    </submittedName>
</protein>
<keyword evidence="2" id="KW-0812">Transmembrane</keyword>
<name>A0ABQ9TLU2_SAGOE</name>
<dbReference type="PANTHER" id="PTHR11785:SF315">
    <property type="entry name" value="LARGE NEUTRAL AMINO ACIDS TRANSPORTER SMALL SUBUNIT 1"/>
    <property type="match status" value="1"/>
</dbReference>
<accession>A0ABQ9TLU2</accession>
<evidence type="ECO:0000256" key="2">
    <source>
        <dbReference type="SAM" id="Phobius"/>
    </source>
</evidence>
<dbReference type="Gene3D" id="1.20.1740.10">
    <property type="entry name" value="Amino acid/polyamine transporter I"/>
    <property type="match status" value="1"/>
</dbReference>
<gene>
    <name evidence="3" type="ORF">P7K49_036941</name>
</gene>
<keyword evidence="2" id="KW-1133">Transmembrane helix</keyword>
<comment type="caution">
    <text evidence="3">The sequence shown here is derived from an EMBL/GenBank/DDBJ whole genome shotgun (WGS) entry which is preliminary data.</text>
</comment>
<dbReference type="EMBL" id="JASSZA010000021">
    <property type="protein sequence ID" value="KAK2085641.1"/>
    <property type="molecule type" value="Genomic_DNA"/>
</dbReference>
<evidence type="ECO:0000313" key="4">
    <source>
        <dbReference type="Proteomes" id="UP001266305"/>
    </source>
</evidence>
<dbReference type="Proteomes" id="UP001266305">
    <property type="component" value="Unassembled WGS sequence"/>
</dbReference>
<evidence type="ECO:0000313" key="3">
    <source>
        <dbReference type="EMBL" id="KAK2085641.1"/>
    </source>
</evidence>
<proteinExistence type="inferred from homology"/>
<sequence length="111" mass="11642">LLTAVNCYSVKAATRVQDAFAAAKLLALALIILLGFVQIGKGEYGSQSKALRSHTTWSLPSGKITQQVKSDPEGTQECSRGTAWAPPGGALVVFVYCAVMSVSLKCPADVL</sequence>
<dbReference type="InterPro" id="IPR050598">
    <property type="entry name" value="AminoAcid_Transporter"/>
</dbReference>
<evidence type="ECO:0000256" key="1">
    <source>
        <dbReference type="ARBA" id="ARBA00007040"/>
    </source>
</evidence>
<feature type="transmembrane region" description="Helical" evidence="2">
    <location>
        <begin position="20"/>
        <end position="39"/>
    </location>
</feature>
<comment type="similarity">
    <text evidence="1">Belongs to the amino acid-polyamine-organocation (APC) superfamily. L-type amino acid transporter (LAT) (TC 2.A.3.8) family.</text>
</comment>
<reference evidence="3 4" key="1">
    <citation type="submission" date="2023-05" db="EMBL/GenBank/DDBJ databases">
        <title>B98-5 Cell Line De Novo Hybrid Assembly: An Optical Mapping Approach.</title>
        <authorList>
            <person name="Kananen K."/>
            <person name="Auerbach J.A."/>
            <person name="Kautto E."/>
            <person name="Blachly J.S."/>
        </authorList>
    </citation>
    <scope>NUCLEOTIDE SEQUENCE [LARGE SCALE GENOMIC DNA]</scope>
    <source>
        <strain evidence="3">B95-8</strain>
        <tissue evidence="3">Cell line</tissue>
    </source>
</reference>
<organism evidence="3 4">
    <name type="scientific">Saguinus oedipus</name>
    <name type="common">Cotton-top tamarin</name>
    <name type="synonym">Oedipomidas oedipus</name>
    <dbReference type="NCBI Taxonomy" id="9490"/>
    <lineage>
        <taxon>Eukaryota</taxon>
        <taxon>Metazoa</taxon>
        <taxon>Chordata</taxon>
        <taxon>Craniata</taxon>
        <taxon>Vertebrata</taxon>
        <taxon>Euteleostomi</taxon>
        <taxon>Mammalia</taxon>
        <taxon>Eutheria</taxon>
        <taxon>Euarchontoglires</taxon>
        <taxon>Primates</taxon>
        <taxon>Haplorrhini</taxon>
        <taxon>Platyrrhini</taxon>
        <taxon>Cebidae</taxon>
        <taxon>Callitrichinae</taxon>
        <taxon>Saguinus</taxon>
    </lineage>
</organism>
<keyword evidence="2" id="KW-0472">Membrane</keyword>
<dbReference type="PANTHER" id="PTHR11785">
    <property type="entry name" value="AMINO ACID TRANSPORTER"/>
    <property type="match status" value="1"/>
</dbReference>
<keyword evidence="4" id="KW-1185">Reference proteome</keyword>
<feature type="non-terminal residue" evidence="3">
    <location>
        <position position="1"/>
    </location>
</feature>